<dbReference type="EMBL" id="CAFABA010000036">
    <property type="protein sequence ID" value="CAB4827296.1"/>
    <property type="molecule type" value="Genomic_DNA"/>
</dbReference>
<dbReference type="SUPFAM" id="SSF51556">
    <property type="entry name" value="Metallo-dependent hydrolases"/>
    <property type="match status" value="1"/>
</dbReference>
<dbReference type="PANTHER" id="PTHR11647:SF1">
    <property type="entry name" value="COLLAPSIN RESPONSE MEDIATOR PROTEIN"/>
    <property type="match status" value="1"/>
</dbReference>
<dbReference type="GO" id="GO:0005829">
    <property type="term" value="C:cytosol"/>
    <property type="evidence" value="ECO:0007669"/>
    <property type="project" value="TreeGrafter"/>
</dbReference>
<name>A0A6J7A352_9ZZZZ</name>
<dbReference type="SUPFAM" id="SSF51338">
    <property type="entry name" value="Composite domain of metallo-dependent hydrolases"/>
    <property type="match status" value="1"/>
</dbReference>
<dbReference type="InterPro" id="IPR032466">
    <property type="entry name" value="Metal_Hydrolase"/>
</dbReference>
<dbReference type="Pfam" id="PF07969">
    <property type="entry name" value="Amidohydro_3"/>
    <property type="match status" value="2"/>
</dbReference>
<feature type="domain" description="Amidohydrolase 3" evidence="1">
    <location>
        <begin position="43"/>
        <end position="212"/>
    </location>
</feature>
<reference evidence="3" key="1">
    <citation type="submission" date="2020-05" db="EMBL/GenBank/DDBJ databases">
        <authorList>
            <person name="Chiriac C."/>
            <person name="Salcher M."/>
            <person name="Ghai R."/>
            <person name="Kavagutti S V."/>
        </authorList>
    </citation>
    <scope>NUCLEOTIDE SEQUENCE</scope>
</reference>
<dbReference type="EMBL" id="CAFBOS010000046">
    <property type="protein sequence ID" value="CAB4990755.1"/>
    <property type="molecule type" value="Genomic_DNA"/>
</dbReference>
<dbReference type="EMBL" id="CAEZYR010000056">
    <property type="protein sequence ID" value="CAB4747965.1"/>
    <property type="molecule type" value="Genomic_DNA"/>
</dbReference>
<feature type="domain" description="Amidohydrolase 3" evidence="1">
    <location>
        <begin position="406"/>
        <end position="498"/>
    </location>
</feature>
<dbReference type="AlphaFoldDB" id="A0A6J7A352"/>
<accession>A0A6J7A352</accession>
<protein>
    <submittedName>
        <fullName evidence="3">Unannotated protein</fullName>
    </submittedName>
</protein>
<evidence type="ECO:0000313" key="3">
    <source>
        <dbReference type="EMBL" id="CAB4827296.1"/>
    </source>
</evidence>
<evidence type="ECO:0000313" key="2">
    <source>
        <dbReference type="EMBL" id="CAB4747965.1"/>
    </source>
</evidence>
<gene>
    <name evidence="2" type="ORF">UFOPK2754_01631</name>
    <name evidence="3" type="ORF">UFOPK3139_01115</name>
    <name evidence="4" type="ORF">UFOPK3543_01268</name>
    <name evidence="5" type="ORF">UFOPK3967_00986</name>
</gene>
<proteinExistence type="predicted"/>
<dbReference type="EMBL" id="CAFBMH010000038">
    <property type="protein sequence ID" value="CAB4907663.1"/>
    <property type="molecule type" value="Genomic_DNA"/>
</dbReference>
<dbReference type="PANTHER" id="PTHR11647">
    <property type="entry name" value="HYDRANTOINASE/DIHYDROPYRIMIDINASE FAMILY MEMBER"/>
    <property type="match status" value="1"/>
</dbReference>
<dbReference type="InterPro" id="IPR050378">
    <property type="entry name" value="Metallo-dep_Hydrolases_sf"/>
</dbReference>
<dbReference type="Gene3D" id="3.20.20.140">
    <property type="entry name" value="Metal-dependent hydrolases"/>
    <property type="match status" value="2"/>
</dbReference>
<sequence length="557" mass="60519">MGADFVIRGGTVVDGTGAPSRRADVAVQDGRIVAIGDDLEGDRVVDASGRIVAPGFFDIHTHYDAQVFWDPGLSSSCWHGVTSVVAGNCGFSIAPTRPAQRGVIVRTLQAVEDMSEAMLNAGIDWSFETFAEYLALVERTGTILNYGCYIGHSPVRLFVMGDEGYEREATDDEIAAMREVVADGMRAGALGFASSFSANHRGDRGLPIPSRNGTREEFVALASVLGELGYGAVSYAPGVPVTWRDSYEIQPAIGRPLMWTPMLTTYPEPDYKAMMAEHAAGVAGGADVHPQITCLPLTIQLRMDNPYYFRTVPIFLELLGYDPSEFERFYRDPAWRAEAALQAPDVKPPVIWHKFLVGETEAHPELIGRDVASIARERGCTEIDVLCDLALADNLETRFIVTLSNYEDEPVIDLMRQPNAVFGQSDAGAHVSQLCDASMPTELLAHWVRDRRAFTIEEAVHKLTAELADLFGITNRGRLTVGAAADIVVFDLDTIDPGPLTRVRDLPGDEERLVADRPTGIDYVFVNGVAITENGVSLVGSMSARPGQILRADGGRS</sequence>
<evidence type="ECO:0000313" key="5">
    <source>
        <dbReference type="EMBL" id="CAB4990755.1"/>
    </source>
</evidence>
<dbReference type="InterPro" id="IPR013108">
    <property type="entry name" value="Amidohydro_3"/>
</dbReference>
<evidence type="ECO:0000313" key="4">
    <source>
        <dbReference type="EMBL" id="CAB4907663.1"/>
    </source>
</evidence>
<evidence type="ECO:0000259" key="1">
    <source>
        <dbReference type="Pfam" id="PF07969"/>
    </source>
</evidence>
<dbReference type="GO" id="GO:0016812">
    <property type="term" value="F:hydrolase activity, acting on carbon-nitrogen (but not peptide) bonds, in cyclic amides"/>
    <property type="evidence" value="ECO:0007669"/>
    <property type="project" value="TreeGrafter"/>
</dbReference>
<organism evidence="3">
    <name type="scientific">freshwater metagenome</name>
    <dbReference type="NCBI Taxonomy" id="449393"/>
    <lineage>
        <taxon>unclassified sequences</taxon>
        <taxon>metagenomes</taxon>
        <taxon>ecological metagenomes</taxon>
    </lineage>
</organism>
<dbReference type="InterPro" id="IPR011059">
    <property type="entry name" value="Metal-dep_hydrolase_composite"/>
</dbReference>